<dbReference type="InterPro" id="IPR043128">
    <property type="entry name" value="Rev_trsase/Diguanyl_cyclase"/>
</dbReference>
<evidence type="ECO:0000259" key="5">
    <source>
        <dbReference type="PROSITE" id="PS50887"/>
    </source>
</evidence>
<name>A0A7S9DV72_9ALTE</name>
<dbReference type="GO" id="GO:0005886">
    <property type="term" value="C:plasma membrane"/>
    <property type="evidence" value="ECO:0007669"/>
    <property type="project" value="TreeGrafter"/>
</dbReference>
<proteinExistence type="predicted"/>
<feature type="signal peptide" evidence="4">
    <location>
        <begin position="1"/>
        <end position="23"/>
    </location>
</feature>
<evidence type="ECO:0000256" key="4">
    <source>
        <dbReference type="SAM" id="SignalP"/>
    </source>
</evidence>
<dbReference type="InterPro" id="IPR050469">
    <property type="entry name" value="Diguanylate_Cyclase"/>
</dbReference>
<dbReference type="RefSeq" id="WP_195809602.1">
    <property type="nucleotide sequence ID" value="NZ_CP064795.1"/>
</dbReference>
<feature type="domain" description="GGDEF" evidence="5">
    <location>
        <begin position="340"/>
        <end position="469"/>
    </location>
</feature>
<reference evidence="6 7" key="1">
    <citation type="submission" date="2020-11" db="EMBL/GenBank/DDBJ databases">
        <title>Complete genome sequence for Salinimonas sp. strain G2-b.</title>
        <authorList>
            <person name="Park S.-J."/>
        </authorList>
    </citation>
    <scope>NUCLEOTIDE SEQUENCE [LARGE SCALE GENOMIC DNA]</scope>
    <source>
        <strain evidence="6 7">G2-b</strain>
    </source>
</reference>
<comment type="catalytic activity">
    <reaction evidence="2">
        <text>2 GTP = 3',3'-c-di-GMP + 2 diphosphate</text>
        <dbReference type="Rhea" id="RHEA:24898"/>
        <dbReference type="ChEBI" id="CHEBI:33019"/>
        <dbReference type="ChEBI" id="CHEBI:37565"/>
        <dbReference type="ChEBI" id="CHEBI:58805"/>
        <dbReference type="EC" id="2.7.7.65"/>
    </reaction>
</comment>
<feature type="chain" id="PRO_5032914842" description="diguanylate cyclase" evidence="4">
    <location>
        <begin position="24"/>
        <end position="469"/>
    </location>
</feature>
<dbReference type="NCBIfam" id="TIGR00254">
    <property type="entry name" value="GGDEF"/>
    <property type="match status" value="1"/>
</dbReference>
<keyword evidence="3" id="KW-0812">Transmembrane</keyword>
<evidence type="ECO:0000256" key="2">
    <source>
        <dbReference type="ARBA" id="ARBA00034247"/>
    </source>
</evidence>
<dbReference type="PANTHER" id="PTHR45138:SF9">
    <property type="entry name" value="DIGUANYLATE CYCLASE DGCM-RELATED"/>
    <property type="match status" value="1"/>
</dbReference>
<dbReference type="GO" id="GO:1902201">
    <property type="term" value="P:negative regulation of bacterial-type flagellum-dependent cell motility"/>
    <property type="evidence" value="ECO:0007669"/>
    <property type="project" value="TreeGrafter"/>
</dbReference>
<dbReference type="EMBL" id="CP064795">
    <property type="protein sequence ID" value="QPG04508.1"/>
    <property type="molecule type" value="Genomic_DNA"/>
</dbReference>
<dbReference type="GO" id="GO:0043709">
    <property type="term" value="P:cell adhesion involved in single-species biofilm formation"/>
    <property type="evidence" value="ECO:0007669"/>
    <property type="project" value="TreeGrafter"/>
</dbReference>
<evidence type="ECO:0000313" key="7">
    <source>
        <dbReference type="Proteomes" id="UP000595095"/>
    </source>
</evidence>
<keyword evidence="3" id="KW-0472">Membrane</keyword>
<keyword evidence="4" id="KW-0732">Signal</keyword>
<evidence type="ECO:0000256" key="3">
    <source>
        <dbReference type="SAM" id="Phobius"/>
    </source>
</evidence>
<accession>A0A7S9DV72</accession>
<evidence type="ECO:0000256" key="1">
    <source>
        <dbReference type="ARBA" id="ARBA00012528"/>
    </source>
</evidence>
<dbReference type="GO" id="GO:0052621">
    <property type="term" value="F:diguanylate cyclase activity"/>
    <property type="evidence" value="ECO:0007669"/>
    <property type="project" value="UniProtKB-EC"/>
</dbReference>
<sequence length="469" mass="52693">MFKKGIFYTLLCLLAISSGSAPAQSDSVIYCARENWLPYEGVRNSHHIGLIPEYLRLVSELTGLEFKPLKTVNRQQSLRNLDTNQCQVAVLNQNFGVNDPSIQFSSRFMDIPDVLVTRSGMPMLQGYAGVGERRLAVVEDYQHRDYLNRYYPAIQVIPLASETEGFRALRRGDVDVLVGSLLSVNAHLNKPDGDDFIISGIAQPYDGLHFAVSADAAPWLLPRLEQGIGKVPESRSVALFKQYNPVKVRQRQQLWPMIFIAAVALMFIVIIVWRQRVLSEFRQTLRNQSAELASQQVVILEKSRTIEFLTNHDTVTGLYNRNHFILKGEEEISRFTRFHSPAALVVMELIGVKPVTGEAKKQSDAFFLRIIGKACIASVREVDVVARWSNDQLIFLCPQTGQDDAMTLAHRLLYSIENAAVEAGFEVNIAAGVAGLQTSWSFNDWYEQACSILYQARRQGGGVVSLDYF</sequence>
<protein>
    <recommendedName>
        <fullName evidence="1">diguanylate cyclase</fullName>
        <ecNumber evidence="1">2.7.7.65</ecNumber>
    </recommendedName>
</protein>
<dbReference type="CDD" id="cd01949">
    <property type="entry name" value="GGDEF"/>
    <property type="match status" value="1"/>
</dbReference>
<gene>
    <name evidence="6" type="ORF">IT774_09645</name>
</gene>
<evidence type="ECO:0000313" key="6">
    <source>
        <dbReference type="EMBL" id="QPG04508.1"/>
    </source>
</evidence>
<dbReference type="EC" id="2.7.7.65" evidence="1"/>
<dbReference type="Pfam" id="PF00990">
    <property type="entry name" value="GGDEF"/>
    <property type="match status" value="1"/>
</dbReference>
<dbReference type="Gene3D" id="3.40.190.10">
    <property type="entry name" value="Periplasmic binding protein-like II"/>
    <property type="match status" value="2"/>
</dbReference>
<dbReference type="InterPro" id="IPR000160">
    <property type="entry name" value="GGDEF_dom"/>
</dbReference>
<keyword evidence="7" id="KW-1185">Reference proteome</keyword>
<dbReference type="Proteomes" id="UP000595095">
    <property type="component" value="Chromosome"/>
</dbReference>
<dbReference type="Gene3D" id="3.30.70.270">
    <property type="match status" value="1"/>
</dbReference>
<dbReference type="InterPro" id="IPR029787">
    <property type="entry name" value="Nucleotide_cyclase"/>
</dbReference>
<feature type="transmembrane region" description="Helical" evidence="3">
    <location>
        <begin position="254"/>
        <end position="273"/>
    </location>
</feature>
<dbReference type="KEGG" id="smaa:IT774_09645"/>
<dbReference type="SUPFAM" id="SSF53850">
    <property type="entry name" value="Periplasmic binding protein-like II"/>
    <property type="match status" value="1"/>
</dbReference>
<dbReference type="PROSITE" id="PS50887">
    <property type="entry name" value="GGDEF"/>
    <property type="match status" value="1"/>
</dbReference>
<dbReference type="PANTHER" id="PTHR45138">
    <property type="entry name" value="REGULATORY COMPONENTS OF SENSORY TRANSDUCTION SYSTEM"/>
    <property type="match status" value="1"/>
</dbReference>
<organism evidence="6 7">
    <name type="scientific">Salinimonas marina</name>
    <dbReference type="NCBI Taxonomy" id="2785918"/>
    <lineage>
        <taxon>Bacteria</taxon>
        <taxon>Pseudomonadati</taxon>
        <taxon>Pseudomonadota</taxon>
        <taxon>Gammaproteobacteria</taxon>
        <taxon>Alteromonadales</taxon>
        <taxon>Alteromonadaceae</taxon>
        <taxon>Alteromonas/Salinimonas group</taxon>
        <taxon>Salinimonas</taxon>
    </lineage>
</organism>
<dbReference type="SMART" id="SM00267">
    <property type="entry name" value="GGDEF"/>
    <property type="match status" value="1"/>
</dbReference>
<keyword evidence="3" id="KW-1133">Transmembrane helix</keyword>
<dbReference type="AlphaFoldDB" id="A0A7S9DV72"/>
<dbReference type="SUPFAM" id="SSF55073">
    <property type="entry name" value="Nucleotide cyclase"/>
    <property type="match status" value="1"/>
</dbReference>